<feature type="transmembrane region" description="Helical" evidence="14">
    <location>
        <begin position="125"/>
        <end position="144"/>
    </location>
</feature>
<keyword evidence="16" id="KW-1185">Reference proteome</keyword>
<protein>
    <submittedName>
        <fullName evidence="15">Tetratricopeptide repeat domain protein</fullName>
    </submittedName>
</protein>
<feature type="repeat" description="TPR" evidence="13">
    <location>
        <begin position="315"/>
        <end position="348"/>
    </location>
</feature>
<evidence type="ECO:0000256" key="9">
    <source>
        <dbReference type="ARBA" id="ARBA00022833"/>
    </source>
</evidence>
<dbReference type="InterPro" id="IPR052348">
    <property type="entry name" value="Metallopeptidase_M50B"/>
</dbReference>
<evidence type="ECO:0000256" key="8">
    <source>
        <dbReference type="ARBA" id="ARBA00022801"/>
    </source>
</evidence>
<dbReference type="PROSITE" id="PS50293">
    <property type="entry name" value="TPR_REGION"/>
    <property type="match status" value="2"/>
</dbReference>
<evidence type="ECO:0000256" key="5">
    <source>
        <dbReference type="ARBA" id="ARBA00022670"/>
    </source>
</evidence>
<keyword evidence="4" id="KW-1003">Cell membrane</keyword>
<reference evidence="15 16" key="1">
    <citation type="submission" date="2008-07" db="EMBL/GenBank/DDBJ databases">
        <authorList>
            <person name="Tandeau de Marsac N."/>
            <person name="Ferriera S."/>
            <person name="Johnson J."/>
            <person name="Kravitz S."/>
            <person name="Beeson K."/>
            <person name="Sutton G."/>
            <person name="Rogers Y.-H."/>
            <person name="Friedman R."/>
            <person name="Frazier M."/>
            <person name="Venter J.C."/>
        </authorList>
    </citation>
    <scope>NUCLEOTIDE SEQUENCE [LARGE SCALE GENOMIC DNA]</scope>
    <source>
        <strain evidence="15 16">PCC 7420</strain>
    </source>
</reference>
<evidence type="ECO:0000256" key="12">
    <source>
        <dbReference type="ARBA" id="ARBA00023136"/>
    </source>
</evidence>
<dbReference type="Pfam" id="PF13432">
    <property type="entry name" value="TPR_16"/>
    <property type="match status" value="1"/>
</dbReference>
<evidence type="ECO:0000256" key="14">
    <source>
        <dbReference type="SAM" id="Phobius"/>
    </source>
</evidence>
<keyword evidence="11" id="KW-0482">Metalloprotease</keyword>
<dbReference type="InterPro" id="IPR019734">
    <property type="entry name" value="TPR_rpt"/>
</dbReference>
<organism evidence="15 16">
    <name type="scientific">Coleofasciculus chthonoplastes PCC 7420</name>
    <dbReference type="NCBI Taxonomy" id="118168"/>
    <lineage>
        <taxon>Bacteria</taxon>
        <taxon>Bacillati</taxon>
        <taxon>Cyanobacteriota</taxon>
        <taxon>Cyanophyceae</taxon>
        <taxon>Coleofasciculales</taxon>
        <taxon>Coleofasciculaceae</taxon>
        <taxon>Coleofasciculus</taxon>
    </lineage>
</organism>
<dbReference type="Proteomes" id="UP000003835">
    <property type="component" value="Unassembled WGS sequence"/>
</dbReference>
<keyword evidence="13" id="KW-0802">TPR repeat</keyword>
<evidence type="ECO:0000256" key="6">
    <source>
        <dbReference type="ARBA" id="ARBA00022692"/>
    </source>
</evidence>
<sequence length="407" mass="45953">MWLAGLFVFCGWMVSLCLHEFGHAVVAYFGGDTSVKDKGYLTLNPLNYTDPGLSLLMPMIFLVMGGIALPGGAVYIDHSKLRDRRWDSAVSAAGPFANVVVTVALAIPFWLGLVTVSSEGWLGQSLAFLIFLQIFAVVINLLPIPPLDGYGILRPWLPQSLQQRFNKLGRYSFWFIFGVLWFVPAASQGLFLFIYRIALLLKIPPEAIQLGSVLFRQPATKLALIVCFLGFVWLIKQKGNQTPNAADLQWFDQGNKLLENRQYDAAIAAYDKAIKLNPNVYQAWYNRGLCLTELHRFKEAIASYQKLIQLNPDFERAWNSLGNAFYHSQQYTEAITAYDHALQLEPNLADTWYNRACCRALQGYVELAIDSLKQAIAVNPNLREQAKTDADFESIRNSWRFPEILPQ</sequence>
<dbReference type="EMBL" id="DS989844">
    <property type="protein sequence ID" value="EDX77335.1"/>
    <property type="molecule type" value="Genomic_DNA"/>
</dbReference>
<keyword evidence="6 14" id="KW-0812">Transmembrane</keyword>
<dbReference type="GO" id="GO:0046872">
    <property type="term" value="F:metal ion binding"/>
    <property type="evidence" value="ECO:0007669"/>
    <property type="project" value="UniProtKB-KW"/>
</dbReference>
<feature type="transmembrane region" description="Helical" evidence="14">
    <location>
        <begin position="51"/>
        <end position="76"/>
    </location>
</feature>
<dbReference type="NCBIfam" id="NF047558">
    <property type="entry name" value="TPR_END_plus"/>
    <property type="match status" value="1"/>
</dbReference>
<comment type="subcellular location">
    <subcellularLocation>
        <location evidence="2">Cell membrane</location>
        <topology evidence="2">Multi-pass membrane protein</topology>
    </subcellularLocation>
</comment>
<accession>B4VLQ5</accession>
<dbReference type="GO" id="GO:0005886">
    <property type="term" value="C:plasma membrane"/>
    <property type="evidence" value="ECO:0007669"/>
    <property type="project" value="UniProtKB-SubCell"/>
</dbReference>
<dbReference type="InterPro" id="IPR044537">
    <property type="entry name" value="Rip2-like"/>
</dbReference>
<keyword evidence="9" id="KW-0862">Zinc</keyword>
<evidence type="ECO:0000256" key="1">
    <source>
        <dbReference type="ARBA" id="ARBA00001947"/>
    </source>
</evidence>
<evidence type="ECO:0000256" key="13">
    <source>
        <dbReference type="PROSITE-ProRule" id="PRU00339"/>
    </source>
</evidence>
<dbReference type="SUPFAM" id="SSF48452">
    <property type="entry name" value="TPR-like"/>
    <property type="match status" value="1"/>
</dbReference>
<gene>
    <name evidence="15" type="ORF">MC7420_472</name>
</gene>
<dbReference type="OrthoDB" id="439924at2"/>
<dbReference type="eggNOG" id="COG1994">
    <property type="taxonomic scope" value="Bacteria"/>
</dbReference>
<feature type="transmembrane region" description="Helical" evidence="14">
    <location>
        <begin position="173"/>
        <end position="198"/>
    </location>
</feature>
<evidence type="ECO:0000256" key="7">
    <source>
        <dbReference type="ARBA" id="ARBA00022723"/>
    </source>
</evidence>
<keyword evidence="12 14" id="KW-0472">Membrane</keyword>
<dbReference type="CDD" id="cd06158">
    <property type="entry name" value="S2P-M50_like_1"/>
    <property type="match status" value="1"/>
</dbReference>
<dbReference type="AlphaFoldDB" id="B4VLQ5"/>
<keyword evidence="8" id="KW-0378">Hydrolase</keyword>
<dbReference type="PROSITE" id="PS50005">
    <property type="entry name" value="TPR"/>
    <property type="match status" value="4"/>
</dbReference>
<name>B4VLQ5_9CYAN</name>
<dbReference type="HOGENOM" id="CLU_575822_0_0_3"/>
<evidence type="ECO:0000256" key="4">
    <source>
        <dbReference type="ARBA" id="ARBA00022475"/>
    </source>
</evidence>
<dbReference type="RefSeq" id="WP_006099447.1">
    <property type="nucleotide sequence ID" value="NZ_DS989844.1"/>
</dbReference>
<feature type="repeat" description="TPR" evidence="13">
    <location>
        <begin position="349"/>
        <end position="382"/>
    </location>
</feature>
<evidence type="ECO:0000256" key="11">
    <source>
        <dbReference type="ARBA" id="ARBA00023049"/>
    </source>
</evidence>
<evidence type="ECO:0000313" key="16">
    <source>
        <dbReference type="Proteomes" id="UP000003835"/>
    </source>
</evidence>
<proteinExistence type="inferred from homology"/>
<dbReference type="PANTHER" id="PTHR35864">
    <property type="entry name" value="ZINC METALLOPROTEASE MJ0611-RELATED"/>
    <property type="match status" value="1"/>
</dbReference>
<keyword evidence="10 14" id="KW-1133">Transmembrane helix</keyword>
<dbReference type="GO" id="GO:0006508">
    <property type="term" value="P:proteolysis"/>
    <property type="evidence" value="ECO:0007669"/>
    <property type="project" value="UniProtKB-KW"/>
</dbReference>
<dbReference type="Gene3D" id="1.25.40.10">
    <property type="entry name" value="Tetratricopeptide repeat domain"/>
    <property type="match status" value="2"/>
</dbReference>
<feature type="transmembrane region" description="Helical" evidence="14">
    <location>
        <begin position="88"/>
        <end position="113"/>
    </location>
</feature>
<dbReference type="STRING" id="118168.MC7420_472"/>
<feature type="repeat" description="TPR" evidence="13">
    <location>
        <begin position="247"/>
        <end position="280"/>
    </location>
</feature>
<dbReference type="eggNOG" id="COG0457">
    <property type="taxonomic scope" value="Bacteria"/>
</dbReference>
<keyword evidence="7" id="KW-0479">Metal-binding</keyword>
<dbReference type="InterPro" id="IPR011990">
    <property type="entry name" value="TPR-like_helical_dom_sf"/>
</dbReference>
<dbReference type="PANTHER" id="PTHR35864:SF1">
    <property type="entry name" value="ZINC METALLOPROTEASE YWHC-RELATED"/>
    <property type="match status" value="1"/>
</dbReference>
<comment type="cofactor">
    <cofactor evidence="1">
        <name>Zn(2+)</name>
        <dbReference type="ChEBI" id="CHEBI:29105"/>
    </cofactor>
</comment>
<feature type="repeat" description="TPR" evidence="13">
    <location>
        <begin position="281"/>
        <end position="314"/>
    </location>
</feature>
<feature type="transmembrane region" description="Helical" evidence="14">
    <location>
        <begin position="218"/>
        <end position="235"/>
    </location>
</feature>
<evidence type="ECO:0000256" key="2">
    <source>
        <dbReference type="ARBA" id="ARBA00004651"/>
    </source>
</evidence>
<dbReference type="SMART" id="SM00028">
    <property type="entry name" value="TPR"/>
    <property type="match status" value="4"/>
</dbReference>
<dbReference type="GO" id="GO:0008237">
    <property type="term" value="F:metallopeptidase activity"/>
    <property type="evidence" value="ECO:0007669"/>
    <property type="project" value="UniProtKB-KW"/>
</dbReference>
<evidence type="ECO:0000256" key="10">
    <source>
        <dbReference type="ARBA" id="ARBA00022989"/>
    </source>
</evidence>
<dbReference type="Pfam" id="PF13414">
    <property type="entry name" value="TPR_11"/>
    <property type="match status" value="1"/>
</dbReference>
<evidence type="ECO:0000313" key="15">
    <source>
        <dbReference type="EMBL" id="EDX77335.1"/>
    </source>
</evidence>
<keyword evidence="5" id="KW-0645">Protease</keyword>
<comment type="similarity">
    <text evidence="3">Belongs to the peptidase M50B family.</text>
</comment>
<evidence type="ECO:0000256" key="3">
    <source>
        <dbReference type="ARBA" id="ARBA00007931"/>
    </source>
</evidence>